<dbReference type="PROSITE" id="PS50075">
    <property type="entry name" value="CARRIER"/>
    <property type="match status" value="1"/>
</dbReference>
<dbReference type="RefSeq" id="WP_378300069.1">
    <property type="nucleotide sequence ID" value="NZ_JBHUKS010000003.1"/>
</dbReference>
<dbReference type="Proteomes" id="UP001597483">
    <property type="component" value="Unassembled WGS sequence"/>
</dbReference>
<dbReference type="CDD" id="cd05930">
    <property type="entry name" value="A_NRPS"/>
    <property type="match status" value="1"/>
</dbReference>
<dbReference type="Gene3D" id="3.40.50.12780">
    <property type="entry name" value="N-terminal domain of ligase-like"/>
    <property type="match status" value="1"/>
</dbReference>
<evidence type="ECO:0000256" key="3">
    <source>
        <dbReference type="ARBA" id="ARBA00022553"/>
    </source>
</evidence>
<dbReference type="Pfam" id="PF00550">
    <property type="entry name" value="PP-binding"/>
    <property type="match status" value="1"/>
</dbReference>
<dbReference type="InterPro" id="IPR045851">
    <property type="entry name" value="AMP-bd_C_sf"/>
</dbReference>
<dbReference type="InterPro" id="IPR010071">
    <property type="entry name" value="AA_adenyl_dom"/>
</dbReference>
<comment type="cofactor">
    <cofactor evidence="1">
        <name>pantetheine 4'-phosphate</name>
        <dbReference type="ChEBI" id="CHEBI:47942"/>
    </cofactor>
</comment>
<keyword evidence="6" id="KW-1185">Reference proteome</keyword>
<evidence type="ECO:0000256" key="2">
    <source>
        <dbReference type="ARBA" id="ARBA00022450"/>
    </source>
</evidence>
<organism evidence="5 6">
    <name type="scientific">Amycolatopsis silviterrae</name>
    <dbReference type="NCBI Taxonomy" id="1656914"/>
    <lineage>
        <taxon>Bacteria</taxon>
        <taxon>Bacillati</taxon>
        <taxon>Actinomycetota</taxon>
        <taxon>Actinomycetes</taxon>
        <taxon>Pseudonocardiales</taxon>
        <taxon>Pseudonocardiaceae</taxon>
        <taxon>Amycolatopsis</taxon>
    </lineage>
</organism>
<evidence type="ECO:0000259" key="4">
    <source>
        <dbReference type="PROSITE" id="PS50075"/>
    </source>
</evidence>
<dbReference type="InterPro" id="IPR036736">
    <property type="entry name" value="ACP-like_sf"/>
</dbReference>
<dbReference type="PANTHER" id="PTHR45527:SF1">
    <property type="entry name" value="FATTY ACID SYNTHASE"/>
    <property type="match status" value="1"/>
</dbReference>
<evidence type="ECO:0000256" key="1">
    <source>
        <dbReference type="ARBA" id="ARBA00001957"/>
    </source>
</evidence>
<dbReference type="InterPro" id="IPR000873">
    <property type="entry name" value="AMP-dep_synth/lig_dom"/>
</dbReference>
<reference evidence="6" key="1">
    <citation type="journal article" date="2019" name="Int. J. Syst. Evol. Microbiol.">
        <title>The Global Catalogue of Microorganisms (GCM) 10K type strain sequencing project: providing services to taxonomists for standard genome sequencing and annotation.</title>
        <authorList>
            <consortium name="The Broad Institute Genomics Platform"/>
            <consortium name="The Broad Institute Genome Sequencing Center for Infectious Disease"/>
            <person name="Wu L."/>
            <person name="Ma J."/>
        </authorList>
    </citation>
    <scope>NUCLEOTIDE SEQUENCE [LARGE SCALE GENOMIC DNA]</scope>
    <source>
        <strain evidence="6">CGMCC 4.7641</strain>
    </source>
</reference>
<accession>A0ABW5H0F1</accession>
<dbReference type="Pfam" id="PF00668">
    <property type="entry name" value="Condensation"/>
    <property type="match status" value="1"/>
</dbReference>
<proteinExistence type="predicted"/>
<dbReference type="Gene3D" id="3.30.559.30">
    <property type="entry name" value="Nonribosomal peptide synthetase, condensation domain"/>
    <property type="match status" value="1"/>
</dbReference>
<dbReference type="InterPro" id="IPR001242">
    <property type="entry name" value="Condensation_dom"/>
</dbReference>
<dbReference type="CDD" id="cd19531">
    <property type="entry name" value="LCL_NRPS-like"/>
    <property type="match status" value="1"/>
</dbReference>
<dbReference type="Pfam" id="PF13193">
    <property type="entry name" value="AMP-binding_C"/>
    <property type="match status" value="1"/>
</dbReference>
<dbReference type="SUPFAM" id="SSF56801">
    <property type="entry name" value="Acetyl-CoA synthetase-like"/>
    <property type="match status" value="1"/>
</dbReference>
<dbReference type="InterPro" id="IPR020806">
    <property type="entry name" value="PKS_PP-bd"/>
</dbReference>
<evidence type="ECO:0000313" key="6">
    <source>
        <dbReference type="Proteomes" id="UP001597483"/>
    </source>
</evidence>
<keyword evidence="2" id="KW-0596">Phosphopantetheine</keyword>
<dbReference type="Gene3D" id="3.30.559.10">
    <property type="entry name" value="Chloramphenicol acetyltransferase-like domain"/>
    <property type="match status" value="1"/>
</dbReference>
<feature type="domain" description="Carrier" evidence="4">
    <location>
        <begin position="502"/>
        <end position="577"/>
    </location>
</feature>
<dbReference type="InterPro" id="IPR009081">
    <property type="entry name" value="PP-bd_ACP"/>
</dbReference>
<dbReference type="InterPro" id="IPR025110">
    <property type="entry name" value="AMP-bd_C"/>
</dbReference>
<evidence type="ECO:0000313" key="5">
    <source>
        <dbReference type="EMBL" id="MFD2466292.1"/>
    </source>
</evidence>
<name>A0ABW5H0F1_9PSEU</name>
<dbReference type="PANTHER" id="PTHR45527">
    <property type="entry name" value="NONRIBOSOMAL PEPTIDE SYNTHETASE"/>
    <property type="match status" value="1"/>
</dbReference>
<sequence>MRSKETLHALVQRQASIDGDRIAVVHGSDSTSYSGLIRRSHEIAAELLARKVRHGDLVGVCLPRGIDAVAALLAILEVGAVCVPLALEQPPARLAFIREDSGLVLTVTTTEISGEIGIDPAQAVCLDTDLAPVPAPRTTVEVSGSDVAYALYTSGSTGTPKAALLTHANMCNFVQFCLEEGLVDRDGRVVHVNNLGFDAAIFDIFVPLAAGAAVCVAERDVIVSPAATVRWFVENRITAGLLTTKVAEACMAEPWPAETAMRCLVTGGEQVTMWLPPDLPFKVVQAYGPTECTVCAATMFLPTEPEGGGVPSFGKPIRNARIYLLDPAGQPVPDGEPGELYISGAGVGAGYLGRPELTAERFLPDPFAPGERMYRTGDLCRRNAEGEFEFLGRMDHQVKLRGHRIELAEIEATLGTHPDVSGVGVIVREDRPGDRRLVAYFTGGEPPAAELRQHLADRLPAYMVPAAYVRLDQFPLTTNNKMDRAALPAPDSVREMPVDYLAPRTTVERDLVKLWEELTGAAPVGVGDEFHALGGDSLMAGRVVEWIRAQHGTEIPFSRVLAGATVGELAALIEAGTDATPAPGPTAAIGARKSSDPVTATSGQFGLWLQENLAPQGGVYNETVLLTIRGRIDPALVRNCLTDLVRRHEALRTCLRLVGGRLRQIVLDPSPVPLELHDEHSGQDDGVLSPAQRKLVDTLARAPFDLTNGPLLRAALLRTGRESHVLVLVLHHVAVDGWSLDVVFEEFTESYAAASSRAAHEWPPSPGFADFAAWQNEQIQSGGFAPGVSYWRQQLAGAPEVLELPLDRPRPATATGPAAVVRATLSPSTVRMIRKFGRSERLTPFMLVLAAYQAALAHWTESTDIVVGAPLANRPAGFHRTVGYFLNLVPLRTGFSDPLNCRELFGRVRDTVLAAHDHQMVPFPHLVEQLMHTRPPGVAPMFQVAIVSQEVQRRTFSAAGIDVEYRHGDPIGAKWDLTLHLIANRGGPLPGIDLELEYRADLFEEETVRHLLDRLCGLLDAGLADPDCPIEEWISLAEARQLLNSSKGNGSHE</sequence>
<dbReference type="Gene3D" id="3.30.300.30">
    <property type="match status" value="1"/>
</dbReference>
<gene>
    <name evidence="5" type="ORF">ACFSVL_02740</name>
</gene>
<dbReference type="SMART" id="SM00823">
    <property type="entry name" value="PKS_PP"/>
    <property type="match status" value="1"/>
</dbReference>
<keyword evidence="3" id="KW-0597">Phosphoprotein</keyword>
<dbReference type="InterPro" id="IPR042099">
    <property type="entry name" value="ANL_N_sf"/>
</dbReference>
<comment type="caution">
    <text evidence="5">The sequence shown here is derived from an EMBL/GenBank/DDBJ whole genome shotgun (WGS) entry which is preliminary data.</text>
</comment>
<dbReference type="EMBL" id="JBHUKS010000003">
    <property type="protein sequence ID" value="MFD2466292.1"/>
    <property type="molecule type" value="Genomic_DNA"/>
</dbReference>
<protein>
    <submittedName>
        <fullName evidence="5">Amino acid adenylation domain-containing protein</fullName>
    </submittedName>
</protein>
<dbReference type="Gene3D" id="1.10.1200.10">
    <property type="entry name" value="ACP-like"/>
    <property type="match status" value="1"/>
</dbReference>
<dbReference type="SUPFAM" id="SSF52777">
    <property type="entry name" value="CoA-dependent acyltransferases"/>
    <property type="match status" value="2"/>
</dbReference>
<dbReference type="InterPro" id="IPR023213">
    <property type="entry name" value="CAT-like_dom_sf"/>
</dbReference>
<dbReference type="Pfam" id="PF00501">
    <property type="entry name" value="AMP-binding"/>
    <property type="match status" value="1"/>
</dbReference>
<dbReference type="NCBIfam" id="TIGR01733">
    <property type="entry name" value="AA-adenyl-dom"/>
    <property type="match status" value="1"/>
</dbReference>
<dbReference type="SUPFAM" id="SSF47336">
    <property type="entry name" value="ACP-like"/>
    <property type="match status" value="1"/>
</dbReference>